<evidence type="ECO:0000313" key="1">
    <source>
        <dbReference type="EMBL" id="MDX3024044.1"/>
    </source>
</evidence>
<proteinExistence type="predicted"/>
<evidence type="ECO:0000313" key="2">
    <source>
        <dbReference type="Proteomes" id="UP001272987"/>
    </source>
</evidence>
<dbReference type="RefSeq" id="WP_319167144.1">
    <property type="nucleotide sequence ID" value="NZ_JARAWP010000031.1"/>
</dbReference>
<reference evidence="1 2" key="1">
    <citation type="journal article" date="2023" name="Microb. Genom.">
        <title>Mesoterricola silvestris gen. nov., sp. nov., Mesoterricola sediminis sp. nov., Geothrix oryzae sp. nov., Geothrix edaphica sp. nov., Geothrix rubra sp. nov., and Geothrix limicola sp. nov., six novel members of Acidobacteriota isolated from soils.</title>
        <authorList>
            <person name="Weisberg A.J."/>
            <person name="Pearce E."/>
            <person name="Kramer C.G."/>
            <person name="Chang J.H."/>
            <person name="Clarke C.R."/>
        </authorList>
    </citation>
    <scope>NUCLEOTIDE SEQUENCE [LARGE SCALE GENOMIC DNA]</scope>
    <source>
        <strain evidence="1 2">NB05-1H</strain>
    </source>
</reference>
<keyword evidence="2" id="KW-1185">Reference proteome</keyword>
<gene>
    <name evidence="1" type="ORF">PV666_40170</name>
</gene>
<organism evidence="1 2">
    <name type="scientific">Streptomyces acidiscabies</name>
    <dbReference type="NCBI Taxonomy" id="42234"/>
    <lineage>
        <taxon>Bacteria</taxon>
        <taxon>Bacillati</taxon>
        <taxon>Actinomycetota</taxon>
        <taxon>Actinomycetes</taxon>
        <taxon>Kitasatosporales</taxon>
        <taxon>Streptomycetaceae</taxon>
        <taxon>Streptomyces</taxon>
    </lineage>
</organism>
<dbReference type="EMBL" id="JARAWP010000031">
    <property type="protein sequence ID" value="MDX3024044.1"/>
    <property type="molecule type" value="Genomic_DNA"/>
</dbReference>
<dbReference type="Proteomes" id="UP001272987">
    <property type="component" value="Unassembled WGS sequence"/>
</dbReference>
<accession>A0ABU4MA31</accession>
<comment type="caution">
    <text evidence="1">The sequence shown here is derived from an EMBL/GenBank/DDBJ whole genome shotgun (WGS) entry which is preliminary data.</text>
</comment>
<name>A0ABU4MA31_9ACTN</name>
<protein>
    <submittedName>
        <fullName evidence="1">Uncharacterized protein</fullName>
    </submittedName>
</protein>
<sequence length="248" mass="27114">MSNNTAPWFVRLAESVDALGEAAREWQLAHRAAAVVLAHADPTRCYLSEGKVTGQPGPEAADWKGRRFIRSPHERAVYALHRLYLEAAQRTRAEYEHAALLFASGAAWAVRAVRAGEHPARVVLAADRDKGRSRSHREFLPGDLDAAFDAFEADRYGKAHRLKAAYEHLMDGLAARRTAEEIDGQEYVSEPDATLLFECWAVADGIADAADAYGRLLKEALGDVLAGPRAEHHRQIAAARDAGNGVAQ</sequence>